<evidence type="ECO:0000313" key="2">
    <source>
        <dbReference type="Proteomes" id="UP000789901"/>
    </source>
</evidence>
<name>A0ABN7WIM3_GIGMA</name>
<evidence type="ECO:0000313" key="1">
    <source>
        <dbReference type="EMBL" id="CAG8832425.1"/>
    </source>
</evidence>
<keyword evidence="2" id="KW-1185">Reference proteome</keyword>
<organism evidence="1 2">
    <name type="scientific">Gigaspora margarita</name>
    <dbReference type="NCBI Taxonomy" id="4874"/>
    <lineage>
        <taxon>Eukaryota</taxon>
        <taxon>Fungi</taxon>
        <taxon>Fungi incertae sedis</taxon>
        <taxon>Mucoromycota</taxon>
        <taxon>Glomeromycotina</taxon>
        <taxon>Glomeromycetes</taxon>
        <taxon>Diversisporales</taxon>
        <taxon>Gigasporaceae</taxon>
        <taxon>Gigaspora</taxon>
    </lineage>
</organism>
<proteinExistence type="predicted"/>
<feature type="non-terminal residue" evidence="1">
    <location>
        <position position="1"/>
    </location>
</feature>
<reference evidence="1 2" key="1">
    <citation type="submission" date="2021-06" db="EMBL/GenBank/DDBJ databases">
        <authorList>
            <person name="Kallberg Y."/>
            <person name="Tangrot J."/>
            <person name="Rosling A."/>
        </authorList>
    </citation>
    <scope>NUCLEOTIDE SEQUENCE [LARGE SCALE GENOMIC DNA]</scope>
    <source>
        <strain evidence="1 2">120-4 pot B 10/14</strain>
    </source>
</reference>
<sequence length="65" mass="7823">INITDEGFYLECKDLLEEISFHLEDAYIKQRYHLIGALFCDSNHHIADIRFENVKNYNYQNKVEK</sequence>
<dbReference type="EMBL" id="CAJVQB010045337">
    <property type="protein sequence ID" value="CAG8832425.1"/>
    <property type="molecule type" value="Genomic_DNA"/>
</dbReference>
<dbReference type="Proteomes" id="UP000789901">
    <property type="component" value="Unassembled WGS sequence"/>
</dbReference>
<gene>
    <name evidence="1" type="ORF">GMARGA_LOCUS31050</name>
</gene>
<accession>A0ABN7WIM3</accession>
<feature type="non-terminal residue" evidence="1">
    <location>
        <position position="65"/>
    </location>
</feature>
<protein>
    <submittedName>
        <fullName evidence="1">6870_t:CDS:1</fullName>
    </submittedName>
</protein>
<comment type="caution">
    <text evidence="1">The sequence shown here is derived from an EMBL/GenBank/DDBJ whole genome shotgun (WGS) entry which is preliminary data.</text>
</comment>